<dbReference type="GO" id="GO:0009867">
    <property type="term" value="P:jasmonic acid mediated signaling pathway"/>
    <property type="evidence" value="ECO:0007669"/>
    <property type="project" value="EnsemblPlants"/>
</dbReference>
<dbReference type="STRING" id="4615.A0A199VXF8"/>
<feature type="domain" description="LOB" evidence="3">
    <location>
        <begin position="40"/>
        <end position="155"/>
    </location>
</feature>
<evidence type="ECO:0000313" key="5">
    <source>
        <dbReference type="Proteomes" id="UP000092600"/>
    </source>
</evidence>
<name>A0A199VXF8_ANACO</name>
<dbReference type="InterPro" id="IPR004883">
    <property type="entry name" value="LOB"/>
</dbReference>
<organism evidence="4 5">
    <name type="scientific">Ananas comosus</name>
    <name type="common">Pineapple</name>
    <name type="synonym">Ananas ananas</name>
    <dbReference type="NCBI Taxonomy" id="4615"/>
    <lineage>
        <taxon>Eukaryota</taxon>
        <taxon>Viridiplantae</taxon>
        <taxon>Streptophyta</taxon>
        <taxon>Embryophyta</taxon>
        <taxon>Tracheophyta</taxon>
        <taxon>Spermatophyta</taxon>
        <taxon>Magnoliopsida</taxon>
        <taxon>Liliopsida</taxon>
        <taxon>Poales</taxon>
        <taxon>Bromeliaceae</taxon>
        <taxon>Bromelioideae</taxon>
        <taxon>Ananas</taxon>
    </lineage>
</organism>
<dbReference type="AlphaFoldDB" id="A0A199VXF8"/>
<reference evidence="4 5" key="1">
    <citation type="journal article" date="2016" name="DNA Res.">
        <title>The draft genome of MD-2 pineapple using hybrid error correction of long reads.</title>
        <authorList>
            <person name="Redwan R.M."/>
            <person name="Saidin A."/>
            <person name="Kumar S.V."/>
        </authorList>
    </citation>
    <scope>NUCLEOTIDE SEQUENCE [LARGE SCALE GENOMIC DNA]</scope>
    <source>
        <strain evidence="5">cv. MD2</strain>
        <tissue evidence="4">Leaf</tissue>
    </source>
</reference>
<evidence type="ECO:0000313" key="4">
    <source>
        <dbReference type="EMBL" id="OAY81385.1"/>
    </source>
</evidence>
<dbReference type="PANTHER" id="PTHR31529">
    <property type="entry name" value="LOB DOMAIN CONTAINING PROTEIN"/>
    <property type="match status" value="1"/>
</dbReference>
<dbReference type="PANTHER" id="PTHR31529:SF54">
    <property type="entry name" value="LATERAL ORGAN BOUNDARIES DOMAIN PROTEIN 18-LIKE"/>
    <property type="match status" value="1"/>
</dbReference>
<sequence length="257" mass="27357">MDAKRSCSSRSRSRSSSNSSSSSSCVSGNGIAGGGEERREPCGACKFLRRRCAAGCVFAPHFGGGEQQQQSGGASSSAARFAAVHKVFGASNVAKLLTGQVPPARHRDAMLTICYEAQARLADPVYGCVSTILALQHQASPQFSARCMSCRAHAISSVQLIKYMCNVTLLQAELSIIQSQLLNSKLALATAHQSSQNFTALQPAYSNNSSMSNNLMNPSRLPISALDIVDNEPSSRVLELAKPLQDEDDEEESQNLA</sequence>
<dbReference type="Gramene" id="Aco002181.1.mrna1">
    <property type="protein sequence ID" value="Aco002181.1.mrna1"/>
    <property type="gene ID" value="Aco002181.1.path1"/>
</dbReference>
<dbReference type="GO" id="GO:0045893">
    <property type="term" value="P:positive regulation of DNA-templated transcription"/>
    <property type="evidence" value="ECO:0007669"/>
    <property type="project" value="TreeGrafter"/>
</dbReference>
<comment type="caution">
    <text evidence="4">The sequence shown here is derived from an EMBL/GenBank/DDBJ whole genome shotgun (WGS) entry which is preliminary data.</text>
</comment>
<proteinExistence type="inferred from homology"/>
<dbReference type="GO" id="GO:0005634">
    <property type="term" value="C:nucleus"/>
    <property type="evidence" value="ECO:0007669"/>
    <property type="project" value="TreeGrafter"/>
</dbReference>
<dbReference type="EMBL" id="LSRQ01000666">
    <property type="protein sequence ID" value="OAY81385.1"/>
    <property type="molecule type" value="Genomic_DNA"/>
</dbReference>
<dbReference type="Pfam" id="PF03195">
    <property type="entry name" value="LOB"/>
    <property type="match status" value="1"/>
</dbReference>
<accession>A0A199VXF8</accession>
<evidence type="ECO:0000256" key="1">
    <source>
        <dbReference type="ARBA" id="ARBA00005474"/>
    </source>
</evidence>
<evidence type="ECO:0000256" key="2">
    <source>
        <dbReference type="SAM" id="MobiDB-lite"/>
    </source>
</evidence>
<dbReference type="PROSITE" id="PS51257">
    <property type="entry name" value="PROKAR_LIPOPROTEIN"/>
    <property type="match status" value="1"/>
</dbReference>
<gene>
    <name evidence="4" type="ORF">ACMD2_01846</name>
</gene>
<feature type="non-terminal residue" evidence="4">
    <location>
        <position position="257"/>
    </location>
</feature>
<comment type="similarity">
    <text evidence="1">Belongs to the LOB domain-containing protein family.</text>
</comment>
<dbReference type="GO" id="GO:1900150">
    <property type="term" value="P:regulation of defense response to fungus"/>
    <property type="evidence" value="ECO:0007669"/>
    <property type="project" value="EnsemblPlants"/>
</dbReference>
<dbReference type="PROSITE" id="PS50891">
    <property type="entry name" value="LOB"/>
    <property type="match status" value="1"/>
</dbReference>
<dbReference type="Proteomes" id="UP000092600">
    <property type="component" value="Unassembled WGS sequence"/>
</dbReference>
<evidence type="ECO:0000259" key="3">
    <source>
        <dbReference type="PROSITE" id="PS50891"/>
    </source>
</evidence>
<protein>
    <submittedName>
        <fullName evidence="4">LOB domain-containing protein 20</fullName>
    </submittedName>
</protein>
<feature type="region of interest" description="Disordered" evidence="2">
    <location>
        <begin position="1"/>
        <end position="38"/>
    </location>
</feature>
<feature type="compositionally biased region" description="Low complexity" evidence="2">
    <location>
        <begin position="1"/>
        <end position="27"/>
    </location>
</feature>